<dbReference type="HOGENOM" id="CLU_398530_0_0_1"/>
<dbReference type="OrthoDB" id="539213at2759"/>
<feature type="compositionally biased region" description="Polar residues" evidence="1">
    <location>
        <begin position="258"/>
        <end position="277"/>
    </location>
</feature>
<feature type="domain" description="Clr5" evidence="2">
    <location>
        <begin position="22"/>
        <end position="56"/>
    </location>
</feature>
<proteinExistence type="predicted"/>
<organism evidence="3 4">
    <name type="scientific">Pestalotiopsis fici (strain W106-1 / CGMCC3.15140)</name>
    <dbReference type="NCBI Taxonomy" id="1229662"/>
    <lineage>
        <taxon>Eukaryota</taxon>
        <taxon>Fungi</taxon>
        <taxon>Dikarya</taxon>
        <taxon>Ascomycota</taxon>
        <taxon>Pezizomycotina</taxon>
        <taxon>Sordariomycetes</taxon>
        <taxon>Xylariomycetidae</taxon>
        <taxon>Amphisphaeriales</taxon>
        <taxon>Sporocadaceae</taxon>
        <taxon>Pestalotiopsis</taxon>
    </lineage>
</organism>
<evidence type="ECO:0000313" key="4">
    <source>
        <dbReference type="Proteomes" id="UP000030651"/>
    </source>
</evidence>
<feature type="region of interest" description="Disordered" evidence="1">
    <location>
        <begin position="248"/>
        <end position="280"/>
    </location>
</feature>
<dbReference type="EMBL" id="KI912109">
    <property type="protein sequence ID" value="ETS87110.1"/>
    <property type="molecule type" value="Genomic_DNA"/>
</dbReference>
<accession>W3XMB9</accession>
<dbReference type="InParanoid" id="W3XMB9"/>
<dbReference type="KEGG" id="pfy:PFICI_00938"/>
<dbReference type="InterPro" id="IPR025676">
    <property type="entry name" value="Clr5_dom"/>
</dbReference>
<evidence type="ECO:0000259" key="2">
    <source>
        <dbReference type="Pfam" id="PF14420"/>
    </source>
</evidence>
<keyword evidence="4" id="KW-1185">Reference proteome</keyword>
<sequence>MEPINSLRPAVWNAGDERDFSSWDQHRDTLRCLYLDEGCSLKTIKHKMEAEHGFPLYRLKDYETVFREHFHFRKNLEQKDWESIAYRIEERRKKGKASVVYLGNKALTNKKVQRGTRQFISTGNNQPKTNLSHPLNPRIRIKTPPPRPADIAGGSATDVQDGSIAPAQVLATLKSTPHSVQPYAAASNHQVADASPQSALHKPLPANAHSETILEYKAIPNNQYGSDAQNYGFQSSAPRITLPGIGSILSKPLDDGQKPSSSRYSEFPTEQSYNHGTGNRKRLITHSTTTRATGVLPLRLSANSSWQTPPTIVNVSMFPEPASALAYVPLDLSSGTVGYLSTTTPSQPLEKLLLVTRSFMQGKFQPGSLASSDIENPALVQKQICEIERWYNDFNPGFDLLGKQKVPEAFRIFQRCFEGTRKIIKPEYPFTMIFVCHQAIRCAYYDRIGRNMSKFLLKHVAELCQVFLGVHHPLSVIADGLARMDIFEFALCIGPFMDHYSDALEPFLEKSEMALGELSGSRGLGISLMEGTGMLGLYEAKPRLDVATRKARERGLSTLHLQIETAAMLQRNKFLNEALAIILELRQSKEGQANPYQFFYSGVILTHIFRSMKNYDGQIRVLYEMVDSLSASSANDDEMQLTFSYKVYMEIRQSSLLLVLGWLMEALRKMGRTDEADRVRIRYDEAVENPI</sequence>
<dbReference type="RefSeq" id="XP_007827710.1">
    <property type="nucleotide sequence ID" value="XM_007829519.1"/>
</dbReference>
<dbReference type="GeneID" id="19265951"/>
<dbReference type="Pfam" id="PF14420">
    <property type="entry name" value="Clr5"/>
    <property type="match status" value="1"/>
</dbReference>
<evidence type="ECO:0000313" key="3">
    <source>
        <dbReference type="EMBL" id="ETS87110.1"/>
    </source>
</evidence>
<name>W3XMB9_PESFW</name>
<protein>
    <recommendedName>
        <fullName evidence="2">Clr5 domain-containing protein</fullName>
    </recommendedName>
</protein>
<reference evidence="4" key="1">
    <citation type="journal article" date="2015" name="BMC Genomics">
        <title>Genomic and transcriptomic analysis of the endophytic fungus Pestalotiopsis fici reveals its lifestyle and high potential for synthesis of natural products.</title>
        <authorList>
            <person name="Wang X."/>
            <person name="Zhang X."/>
            <person name="Liu L."/>
            <person name="Xiang M."/>
            <person name="Wang W."/>
            <person name="Sun X."/>
            <person name="Che Y."/>
            <person name="Guo L."/>
            <person name="Liu G."/>
            <person name="Guo L."/>
            <person name="Wang C."/>
            <person name="Yin W.B."/>
            <person name="Stadler M."/>
            <person name="Zhang X."/>
            <person name="Liu X."/>
        </authorList>
    </citation>
    <scope>NUCLEOTIDE SEQUENCE [LARGE SCALE GENOMIC DNA]</scope>
    <source>
        <strain evidence="4">W106-1 / CGMCC3.15140</strain>
    </source>
</reference>
<dbReference type="Proteomes" id="UP000030651">
    <property type="component" value="Unassembled WGS sequence"/>
</dbReference>
<dbReference type="AlphaFoldDB" id="W3XMB9"/>
<evidence type="ECO:0000256" key="1">
    <source>
        <dbReference type="SAM" id="MobiDB-lite"/>
    </source>
</evidence>
<gene>
    <name evidence="3" type="ORF">PFICI_00938</name>
</gene>